<dbReference type="AlphaFoldDB" id="A0A841SDV5"/>
<protein>
    <submittedName>
        <fullName evidence="2">Uncharacterized protein</fullName>
    </submittedName>
</protein>
<dbReference type="EMBL" id="JACHKF010000001">
    <property type="protein sequence ID" value="MBB6569449.1"/>
    <property type="molecule type" value="Genomic_DNA"/>
</dbReference>
<evidence type="ECO:0000313" key="2">
    <source>
        <dbReference type="EMBL" id="MBB6569449.1"/>
    </source>
</evidence>
<gene>
    <name evidence="2" type="ORF">HNR71_005086</name>
</gene>
<feature type="compositionally biased region" description="Low complexity" evidence="1">
    <location>
        <begin position="1"/>
        <end position="19"/>
    </location>
</feature>
<feature type="compositionally biased region" description="Polar residues" evidence="1">
    <location>
        <begin position="29"/>
        <end position="40"/>
    </location>
</feature>
<sequence>MLTSPARPSRSPSTGTPNTKLREARVRTPSPSDPTRSMSRTELAEAVCTWLWHAKRQTRAFESHYVARPERGAVRRPGADYRAVLGVPTDAHLGMAPDPCPPRGSIPRRGQGCLKSTVTEPAKALHELRVRGPKGLNLALQPSHFLHRPPHPIVLTRRAGTHLFATPPPPKSAPIRAIPLIRSPSRELSRAPLTHPPTSTQSFPNAAGSSFITTQRMTPPTPATAVSPGRNASDARSVMLIGSRFSSARRVVTRRGTRLTPQLGEGS</sequence>
<organism evidence="2 3">
    <name type="scientific">Kribbella sandramycini</name>
    <dbReference type="NCBI Taxonomy" id="60450"/>
    <lineage>
        <taxon>Bacteria</taxon>
        <taxon>Bacillati</taxon>
        <taxon>Actinomycetota</taxon>
        <taxon>Actinomycetes</taxon>
        <taxon>Propionibacteriales</taxon>
        <taxon>Kribbellaceae</taxon>
        <taxon>Kribbella</taxon>
    </lineage>
</organism>
<proteinExistence type="predicted"/>
<feature type="region of interest" description="Disordered" evidence="1">
    <location>
        <begin position="188"/>
        <end position="207"/>
    </location>
</feature>
<feature type="compositionally biased region" description="Polar residues" evidence="1">
    <location>
        <begin position="196"/>
        <end position="207"/>
    </location>
</feature>
<evidence type="ECO:0000313" key="3">
    <source>
        <dbReference type="Proteomes" id="UP000553957"/>
    </source>
</evidence>
<feature type="region of interest" description="Disordered" evidence="1">
    <location>
        <begin position="1"/>
        <end position="40"/>
    </location>
</feature>
<reference evidence="2 3" key="1">
    <citation type="submission" date="2020-08" db="EMBL/GenBank/DDBJ databases">
        <title>Sequencing the genomes of 1000 actinobacteria strains.</title>
        <authorList>
            <person name="Klenk H.-P."/>
        </authorList>
    </citation>
    <scope>NUCLEOTIDE SEQUENCE [LARGE SCALE GENOMIC DNA]</scope>
    <source>
        <strain evidence="2 3">DSM 15626</strain>
    </source>
</reference>
<dbReference type="Proteomes" id="UP000553957">
    <property type="component" value="Unassembled WGS sequence"/>
</dbReference>
<feature type="region of interest" description="Disordered" evidence="1">
    <location>
        <begin position="213"/>
        <end position="232"/>
    </location>
</feature>
<comment type="caution">
    <text evidence="2">The sequence shown here is derived from an EMBL/GenBank/DDBJ whole genome shotgun (WGS) entry which is preliminary data.</text>
</comment>
<accession>A0A841SDV5</accession>
<name>A0A841SDV5_9ACTN</name>
<evidence type="ECO:0000256" key="1">
    <source>
        <dbReference type="SAM" id="MobiDB-lite"/>
    </source>
</evidence>